<accession>A0AAV0J537</accession>
<gene>
    <name evidence="1" type="ORF">LITE_LOCUS12697</name>
</gene>
<reference evidence="1" key="1">
    <citation type="submission" date="2022-08" db="EMBL/GenBank/DDBJ databases">
        <authorList>
            <person name="Gutierrez-Valencia J."/>
        </authorList>
    </citation>
    <scope>NUCLEOTIDE SEQUENCE</scope>
</reference>
<comment type="caution">
    <text evidence="1">The sequence shown here is derived from an EMBL/GenBank/DDBJ whole genome shotgun (WGS) entry which is preliminary data.</text>
</comment>
<evidence type="ECO:0000313" key="1">
    <source>
        <dbReference type="EMBL" id="CAI0404949.1"/>
    </source>
</evidence>
<dbReference type="Proteomes" id="UP001154282">
    <property type="component" value="Unassembled WGS sequence"/>
</dbReference>
<keyword evidence="2" id="KW-1185">Reference proteome</keyword>
<dbReference type="EMBL" id="CAMGYJ010000004">
    <property type="protein sequence ID" value="CAI0404949.1"/>
    <property type="molecule type" value="Genomic_DNA"/>
</dbReference>
<name>A0AAV0J537_9ROSI</name>
<dbReference type="AlphaFoldDB" id="A0AAV0J537"/>
<evidence type="ECO:0000313" key="2">
    <source>
        <dbReference type="Proteomes" id="UP001154282"/>
    </source>
</evidence>
<proteinExistence type="predicted"/>
<sequence length="132" mass="15200">MLPTACRTGLWQSPLSCVFPYDDHLSHLNGSLTQSHNGDFPDWWLRWWFGLVGALKTAIGSAIGGEEKYWRMLQQLSSRRRNIKTERLLVREVEQMLEGGSCEAEDLGLDEWFEVEVLSYMPGTYVFMRLVG</sequence>
<protein>
    <submittedName>
        <fullName evidence="1">Uncharacterized protein</fullName>
    </submittedName>
</protein>
<organism evidence="1 2">
    <name type="scientific">Linum tenue</name>
    <dbReference type="NCBI Taxonomy" id="586396"/>
    <lineage>
        <taxon>Eukaryota</taxon>
        <taxon>Viridiplantae</taxon>
        <taxon>Streptophyta</taxon>
        <taxon>Embryophyta</taxon>
        <taxon>Tracheophyta</taxon>
        <taxon>Spermatophyta</taxon>
        <taxon>Magnoliopsida</taxon>
        <taxon>eudicotyledons</taxon>
        <taxon>Gunneridae</taxon>
        <taxon>Pentapetalae</taxon>
        <taxon>rosids</taxon>
        <taxon>fabids</taxon>
        <taxon>Malpighiales</taxon>
        <taxon>Linaceae</taxon>
        <taxon>Linum</taxon>
    </lineage>
</organism>